<keyword evidence="2" id="KW-0732">Signal</keyword>
<dbReference type="AlphaFoldDB" id="A0A0D3J3K7"/>
<feature type="signal peptide" evidence="2">
    <location>
        <begin position="1"/>
        <end position="18"/>
    </location>
</feature>
<evidence type="ECO:0000313" key="4">
    <source>
        <dbReference type="Proteomes" id="UP000013827"/>
    </source>
</evidence>
<feature type="region of interest" description="Disordered" evidence="1">
    <location>
        <begin position="24"/>
        <end position="121"/>
    </location>
</feature>
<dbReference type="KEGG" id="ehx:EMIHUDRAFT_95901"/>
<sequence length="563" mass="60055">MVLRLACGLWLLAAVSMALPEVGEHSKSAKHSDSSAPMQERWRRKKAGGGGSVADLTSKFETNSIKPTPVNPVAPPRRTSLARGEKPLLSTHQEPTPTDPGTPRYGTAGREAPPPSSTGAAADELGDAAVAELAELAAEAARLAAEATLSLEASLAVETAKWRLRAAVGGEGGKPRCALSELHDAICSARAADAGRESQLAARAEKAAAAAVSCVLEAKREVIDPNMKALKAHLQRLREEEVGTAVGSMASGALRSVTRAKALAIQRCLMAVLDDVEQQFVGGMEQASRPGLSHPFRKRAVARALCATAVHAHRLEMEAEYALPDIEQELRERMGARELPELKTLGMDSGKPPSMEQAPLSFLAAVVMGSAGLGVPAPVSDWLCVQVGRYLDPFIDGDVEPQLYEKRSAGLFMTRLERAWTDPAVSTQELEMRAKCGASNKLPVSPAVALTAYVSHCITKMNMCMGFSRQIPGMDRQPLGAGLQERHVKQLGAALVAAIARDFAAPHRSIASLPITANVVKELAQAHLRACVLYQNELSNALARTNVEGEEARRKERMLIWGV</sequence>
<protein>
    <submittedName>
        <fullName evidence="3">Uncharacterized protein</fullName>
    </submittedName>
</protein>
<organism evidence="3 4">
    <name type="scientific">Emiliania huxleyi (strain CCMP1516)</name>
    <dbReference type="NCBI Taxonomy" id="280463"/>
    <lineage>
        <taxon>Eukaryota</taxon>
        <taxon>Haptista</taxon>
        <taxon>Haptophyta</taxon>
        <taxon>Prymnesiophyceae</taxon>
        <taxon>Isochrysidales</taxon>
        <taxon>Noelaerhabdaceae</taxon>
        <taxon>Emiliania</taxon>
    </lineage>
</organism>
<dbReference type="RefSeq" id="XP_005770521.1">
    <property type="nucleotide sequence ID" value="XM_005770464.1"/>
</dbReference>
<proteinExistence type="predicted"/>
<feature type="chain" id="PRO_5044272838" evidence="2">
    <location>
        <begin position="19"/>
        <end position="563"/>
    </location>
</feature>
<reference evidence="4" key="1">
    <citation type="journal article" date="2013" name="Nature">
        <title>Pan genome of the phytoplankton Emiliania underpins its global distribution.</title>
        <authorList>
            <person name="Read B.A."/>
            <person name="Kegel J."/>
            <person name="Klute M.J."/>
            <person name="Kuo A."/>
            <person name="Lefebvre S.C."/>
            <person name="Maumus F."/>
            <person name="Mayer C."/>
            <person name="Miller J."/>
            <person name="Monier A."/>
            <person name="Salamov A."/>
            <person name="Young J."/>
            <person name="Aguilar M."/>
            <person name="Claverie J.M."/>
            <person name="Frickenhaus S."/>
            <person name="Gonzalez K."/>
            <person name="Herman E.K."/>
            <person name="Lin Y.C."/>
            <person name="Napier J."/>
            <person name="Ogata H."/>
            <person name="Sarno A.F."/>
            <person name="Shmutz J."/>
            <person name="Schroeder D."/>
            <person name="de Vargas C."/>
            <person name="Verret F."/>
            <person name="von Dassow P."/>
            <person name="Valentin K."/>
            <person name="Van de Peer Y."/>
            <person name="Wheeler G."/>
            <person name="Dacks J.B."/>
            <person name="Delwiche C.F."/>
            <person name="Dyhrman S.T."/>
            <person name="Glockner G."/>
            <person name="John U."/>
            <person name="Richards T."/>
            <person name="Worden A.Z."/>
            <person name="Zhang X."/>
            <person name="Grigoriev I.V."/>
            <person name="Allen A.E."/>
            <person name="Bidle K."/>
            <person name="Borodovsky M."/>
            <person name="Bowler C."/>
            <person name="Brownlee C."/>
            <person name="Cock J.M."/>
            <person name="Elias M."/>
            <person name="Gladyshev V.N."/>
            <person name="Groth M."/>
            <person name="Guda C."/>
            <person name="Hadaegh A."/>
            <person name="Iglesias-Rodriguez M.D."/>
            <person name="Jenkins J."/>
            <person name="Jones B.M."/>
            <person name="Lawson T."/>
            <person name="Leese F."/>
            <person name="Lindquist E."/>
            <person name="Lobanov A."/>
            <person name="Lomsadze A."/>
            <person name="Malik S.B."/>
            <person name="Marsh M.E."/>
            <person name="Mackinder L."/>
            <person name="Mock T."/>
            <person name="Mueller-Roeber B."/>
            <person name="Pagarete A."/>
            <person name="Parker M."/>
            <person name="Probert I."/>
            <person name="Quesneville H."/>
            <person name="Raines C."/>
            <person name="Rensing S.A."/>
            <person name="Riano-Pachon D.M."/>
            <person name="Richier S."/>
            <person name="Rokitta S."/>
            <person name="Shiraiwa Y."/>
            <person name="Soanes D.M."/>
            <person name="van der Giezen M."/>
            <person name="Wahlund T.M."/>
            <person name="Williams B."/>
            <person name="Wilson W."/>
            <person name="Wolfe G."/>
            <person name="Wurch L.L."/>
        </authorList>
    </citation>
    <scope>NUCLEOTIDE SEQUENCE</scope>
</reference>
<feature type="compositionally biased region" description="Basic and acidic residues" evidence="1">
    <location>
        <begin position="24"/>
        <end position="33"/>
    </location>
</feature>
<dbReference type="Proteomes" id="UP000013827">
    <property type="component" value="Unassembled WGS sequence"/>
</dbReference>
<accession>A0A0D3J3K7</accession>
<evidence type="ECO:0000256" key="2">
    <source>
        <dbReference type="SAM" id="SignalP"/>
    </source>
</evidence>
<keyword evidence="4" id="KW-1185">Reference proteome</keyword>
<name>A0A0D3J3K7_EMIH1</name>
<dbReference type="GeneID" id="19046093"/>
<dbReference type="HOGENOM" id="CLU_484351_0_0_1"/>
<dbReference type="PaxDb" id="2903-EOD18092"/>
<evidence type="ECO:0000313" key="3">
    <source>
        <dbReference type="EnsemblProtists" id="EOD18092"/>
    </source>
</evidence>
<reference evidence="3" key="2">
    <citation type="submission" date="2024-10" db="UniProtKB">
        <authorList>
            <consortium name="EnsemblProtists"/>
        </authorList>
    </citation>
    <scope>IDENTIFICATION</scope>
</reference>
<dbReference type="EnsemblProtists" id="EOD18092">
    <property type="protein sequence ID" value="EOD18092"/>
    <property type="gene ID" value="EMIHUDRAFT_95901"/>
</dbReference>
<evidence type="ECO:0000256" key="1">
    <source>
        <dbReference type="SAM" id="MobiDB-lite"/>
    </source>
</evidence>